<evidence type="ECO:0008006" key="4">
    <source>
        <dbReference type="Google" id="ProtNLM"/>
    </source>
</evidence>
<keyword evidence="1" id="KW-0812">Transmembrane</keyword>
<accession>B3E7L1</accession>
<keyword evidence="1" id="KW-1133">Transmembrane helix</keyword>
<name>B3E7L1_TRIL1</name>
<dbReference type="InterPro" id="IPR030925">
    <property type="entry name" value="T2SS_GspN_Lepto"/>
</dbReference>
<proteinExistence type="predicted"/>
<dbReference type="OrthoDB" id="5395112at2"/>
<gene>
    <name evidence="2" type="ordered locus">Glov_1271</name>
</gene>
<feature type="transmembrane region" description="Helical" evidence="1">
    <location>
        <begin position="7"/>
        <end position="29"/>
    </location>
</feature>
<dbReference type="NCBIfam" id="TIGR04411">
    <property type="entry name" value="T2SS_GspN_Lepto"/>
    <property type="match status" value="1"/>
</dbReference>
<evidence type="ECO:0000313" key="3">
    <source>
        <dbReference type="Proteomes" id="UP000002420"/>
    </source>
</evidence>
<protein>
    <recommendedName>
        <fullName evidence="4">Type II secretion system protein GspN</fullName>
    </recommendedName>
</protein>
<dbReference type="EMBL" id="CP001089">
    <property type="protein sequence ID" value="ACD94993.1"/>
    <property type="molecule type" value="Genomic_DNA"/>
</dbReference>
<keyword evidence="1" id="KW-0472">Membrane</keyword>
<evidence type="ECO:0000313" key="2">
    <source>
        <dbReference type="EMBL" id="ACD94993.1"/>
    </source>
</evidence>
<sequence length="283" mass="30080">MNLFLRLIGGFAAALAGLVLVMMLAVWFISDRSLDQALREQLEPHGLTLQAKNLRTALPFALAADRLTIGDGNGAWLTVEQFRLRLQLLPLLTGRVRLSVSGRSGSGSLHGSFSIYPLKKRSGTIRIAGLELGSIPLLTSKLGGQLRGTARLDLDFTTQQTGILAGTAKLQITALGLKGASVAGMSLPDLTVQEARGLVTTSGPRITVDSLAMQGDGIYLRLTGTTSIAPNAPLNLSLQLMPTAEFLERQKSIFLLMMLYQTAPGSYTLPISGTIASPQLAGR</sequence>
<evidence type="ECO:0000256" key="1">
    <source>
        <dbReference type="SAM" id="Phobius"/>
    </source>
</evidence>
<keyword evidence="3" id="KW-1185">Reference proteome</keyword>
<dbReference type="KEGG" id="glo:Glov_1271"/>
<organism evidence="2 3">
    <name type="scientific">Trichlorobacter lovleyi (strain ATCC BAA-1151 / DSM 17278 / SZ)</name>
    <name type="common">Geobacter lovleyi</name>
    <dbReference type="NCBI Taxonomy" id="398767"/>
    <lineage>
        <taxon>Bacteria</taxon>
        <taxon>Pseudomonadati</taxon>
        <taxon>Thermodesulfobacteriota</taxon>
        <taxon>Desulfuromonadia</taxon>
        <taxon>Geobacterales</taxon>
        <taxon>Geobacteraceae</taxon>
        <taxon>Trichlorobacter</taxon>
    </lineage>
</organism>
<dbReference type="HOGENOM" id="CLU_996626_0_0_7"/>
<dbReference type="AlphaFoldDB" id="B3E7L1"/>
<dbReference type="Proteomes" id="UP000002420">
    <property type="component" value="Chromosome"/>
</dbReference>
<reference evidence="2 3" key="1">
    <citation type="submission" date="2008-05" db="EMBL/GenBank/DDBJ databases">
        <title>Complete sequence of chromosome of Geobacter lovleyi SZ.</title>
        <authorList>
            <consortium name="US DOE Joint Genome Institute"/>
            <person name="Lucas S."/>
            <person name="Copeland A."/>
            <person name="Lapidus A."/>
            <person name="Glavina del Rio T."/>
            <person name="Dalin E."/>
            <person name="Tice H."/>
            <person name="Bruce D."/>
            <person name="Goodwin L."/>
            <person name="Pitluck S."/>
            <person name="Chertkov O."/>
            <person name="Meincke L."/>
            <person name="Brettin T."/>
            <person name="Detter J.C."/>
            <person name="Han C."/>
            <person name="Tapia R."/>
            <person name="Kuske C.R."/>
            <person name="Schmutz J."/>
            <person name="Larimer F."/>
            <person name="Land M."/>
            <person name="Hauser L."/>
            <person name="Kyrpides N."/>
            <person name="Mikhailova N."/>
            <person name="Sung Y."/>
            <person name="Fletcher K.E."/>
            <person name="Ritalahti K.M."/>
            <person name="Loeffler F.E."/>
            <person name="Richardson P."/>
        </authorList>
    </citation>
    <scope>NUCLEOTIDE SEQUENCE [LARGE SCALE GENOMIC DNA]</scope>
    <source>
        <strain evidence="3">ATCC BAA-1151 / DSM 17278 / SZ</strain>
    </source>
</reference>
<dbReference type="STRING" id="398767.Glov_1271"/>
<dbReference type="RefSeq" id="WP_012469341.1">
    <property type="nucleotide sequence ID" value="NC_010814.1"/>
</dbReference>
<dbReference type="eggNOG" id="ENOG5033BQ8">
    <property type="taxonomic scope" value="Bacteria"/>
</dbReference>